<sequence length="299" mass="32247">MGAQYRPTGPRTKSDAASDNILVERSRPIPIAYAKPKSPALIEPVSARGDLAVAYFPMHEKEGDRAHIYQPHPFGQEVKRARQRSISEAEASAAGQAEAHSITSNSTGPAAYAGQSARAASAVRIAGDDKPPAAGLKQRADPTWRARTAPIVEAYNPTGIPGSAASLGKYYPTNYEASDAADSAARLPRPASELSFSLSRKDQAHRLRQYQRDMISQTLQKAREALGRTMQSTTSTKVAETVLDEDSRKSVASGFALLRRYKPLSPRITPLLSPGPVTPMALDGDGEPDYITVREARPR</sequence>
<organism evidence="2 3">
    <name type="scientific">Coniochaeta ligniaria NRRL 30616</name>
    <dbReference type="NCBI Taxonomy" id="1408157"/>
    <lineage>
        <taxon>Eukaryota</taxon>
        <taxon>Fungi</taxon>
        <taxon>Dikarya</taxon>
        <taxon>Ascomycota</taxon>
        <taxon>Pezizomycotina</taxon>
        <taxon>Sordariomycetes</taxon>
        <taxon>Sordariomycetidae</taxon>
        <taxon>Coniochaetales</taxon>
        <taxon>Coniochaetaceae</taxon>
        <taxon>Coniochaeta</taxon>
    </lineage>
</organism>
<evidence type="ECO:0000256" key="1">
    <source>
        <dbReference type="SAM" id="MobiDB-lite"/>
    </source>
</evidence>
<dbReference type="EMBL" id="KV875096">
    <property type="protein sequence ID" value="OIW30675.1"/>
    <property type="molecule type" value="Genomic_DNA"/>
</dbReference>
<feature type="compositionally biased region" description="Low complexity" evidence="1">
    <location>
        <begin position="84"/>
        <end position="99"/>
    </location>
</feature>
<evidence type="ECO:0000313" key="3">
    <source>
        <dbReference type="Proteomes" id="UP000182658"/>
    </source>
</evidence>
<accession>A0A1J7IU30</accession>
<feature type="region of interest" description="Disordered" evidence="1">
    <location>
        <begin position="77"/>
        <end position="142"/>
    </location>
</feature>
<dbReference type="Proteomes" id="UP000182658">
    <property type="component" value="Unassembled WGS sequence"/>
</dbReference>
<evidence type="ECO:0000313" key="2">
    <source>
        <dbReference type="EMBL" id="OIW30675.1"/>
    </source>
</evidence>
<dbReference type="InParanoid" id="A0A1J7IU30"/>
<proteinExistence type="predicted"/>
<dbReference type="OrthoDB" id="5403157at2759"/>
<feature type="compositionally biased region" description="Low complexity" evidence="1">
    <location>
        <begin position="110"/>
        <end position="122"/>
    </location>
</feature>
<dbReference type="AlphaFoldDB" id="A0A1J7IU30"/>
<reference evidence="2 3" key="1">
    <citation type="submission" date="2016-10" db="EMBL/GenBank/DDBJ databases">
        <title>Draft genome sequence of Coniochaeta ligniaria NRRL30616, a lignocellulolytic fungus for bioabatement of inhibitors in plant biomass hydrolysates.</title>
        <authorList>
            <consortium name="DOE Joint Genome Institute"/>
            <person name="Jimenez D.J."/>
            <person name="Hector R.E."/>
            <person name="Riley R."/>
            <person name="Sun H."/>
            <person name="Grigoriev I.V."/>
            <person name="Van Elsas J.D."/>
            <person name="Nichols N.N."/>
        </authorList>
    </citation>
    <scope>NUCLEOTIDE SEQUENCE [LARGE SCALE GENOMIC DNA]</scope>
    <source>
        <strain evidence="2 3">NRRL 30616</strain>
    </source>
</reference>
<protein>
    <submittedName>
        <fullName evidence="2">Uncharacterized protein</fullName>
    </submittedName>
</protein>
<gene>
    <name evidence="2" type="ORF">CONLIGDRAFT_287779</name>
</gene>
<name>A0A1J7IU30_9PEZI</name>
<feature type="region of interest" description="Disordered" evidence="1">
    <location>
        <begin position="267"/>
        <end position="299"/>
    </location>
</feature>
<keyword evidence="3" id="KW-1185">Reference proteome</keyword>